<gene>
    <name evidence="3" type="ORF">C8F04DRAFT_1180730</name>
</gene>
<evidence type="ECO:0000256" key="1">
    <source>
        <dbReference type="SAM" id="MobiDB-lite"/>
    </source>
</evidence>
<accession>A0AAD6T0C6</accession>
<keyword evidence="4" id="KW-1185">Reference proteome</keyword>
<dbReference type="Proteomes" id="UP001218188">
    <property type="component" value="Unassembled WGS sequence"/>
</dbReference>
<keyword evidence="2" id="KW-0732">Signal</keyword>
<dbReference type="AlphaFoldDB" id="A0AAD6T0C6"/>
<organism evidence="3 4">
    <name type="scientific">Mycena alexandri</name>
    <dbReference type="NCBI Taxonomy" id="1745969"/>
    <lineage>
        <taxon>Eukaryota</taxon>
        <taxon>Fungi</taxon>
        <taxon>Dikarya</taxon>
        <taxon>Basidiomycota</taxon>
        <taxon>Agaricomycotina</taxon>
        <taxon>Agaricomycetes</taxon>
        <taxon>Agaricomycetidae</taxon>
        <taxon>Agaricales</taxon>
        <taxon>Marasmiineae</taxon>
        <taxon>Mycenaceae</taxon>
        <taxon>Mycena</taxon>
    </lineage>
</organism>
<reference evidence="3" key="1">
    <citation type="submission" date="2023-03" db="EMBL/GenBank/DDBJ databases">
        <title>Massive genome expansion in bonnet fungi (Mycena s.s.) driven by repeated elements and novel gene families across ecological guilds.</title>
        <authorList>
            <consortium name="Lawrence Berkeley National Laboratory"/>
            <person name="Harder C.B."/>
            <person name="Miyauchi S."/>
            <person name="Viragh M."/>
            <person name="Kuo A."/>
            <person name="Thoen E."/>
            <person name="Andreopoulos B."/>
            <person name="Lu D."/>
            <person name="Skrede I."/>
            <person name="Drula E."/>
            <person name="Henrissat B."/>
            <person name="Morin E."/>
            <person name="Kohler A."/>
            <person name="Barry K."/>
            <person name="LaButti K."/>
            <person name="Morin E."/>
            <person name="Salamov A."/>
            <person name="Lipzen A."/>
            <person name="Mereny Z."/>
            <person name="Hegedus B."/>
            <person name="Baldrian P."/>
            <person name="Stursova M."/>
            <person name="Weitz H."/>
            <person name="Taylor A."/>
            <person name="Grigoriev I.V."/>
            <person name="Nagy L.G."/>
            <person name="Martin F."/>
            <person name="Kauserud H."/>
        </authorList>
    </citation>
    <scope>NUCLEOTIDE SEQUENCE</scope>
    <source>
        <strain evidence="3">CBHHK200</strain>
    </source>
</reference>
<feature type="compositionally biased region" description="Basic and acidic residues" evidence="1">
    <location>
        <begin position="157"/>
        <end position="177"/>
    </location>
</feature>
<evidence type="ECO:0000256" key="2">
    <source>
        <dbReference type="SAM" id="SignalP"/>
    </source>
</evidence>
<feature type="chain" id="PRO_5041956169" evidence="2">
    <location>
        <begin position="20"/>
        <end position="177"/>
    </location>
</feature>
<dbReference type="EMBL" id="JARJCM010000038">
    <property type="protein sequence ID" value="KAJ7037324.1"/>
    <property type="molecule type" value="Genomic_DNA"/>
</dbReference>
<name>A0AAD6T0C6_9AGAR</name>
<protein>
    <submittedName>
        <fullName evidence="3">Uncharacterized protein</fullName>
    </submittedName>
</protein>
<feature type="signal peptide" evidence="2">
    <location>
        <begin position="1"/>
        <end position="19"/>
    </location>
</feature>
<feature type="region of interest" description="Disordered" evidence="1">
    <location>
        <begin position="125"/>
        <end position="177"/>
    </location>
</feature>
<evidence type="ECO:0000313" key="4">
    <source>
        <dbReference type="Proteomes" id="UP001218188"/>
    </source>
</evidence>
<sequence>MRLSTIFFSLAALFVAVSATPGYSVNKRGELSSRQDCCEDPPGCGCPDTSNELKEAEGNLFAAPQIQTMSTVMTVSGDSVKRHREAAQRPEWATHLNLILHLNGTRGTGLVIVIARSRWVNTRRNGERCSPVATPGSGGASKYPGAPKQLVADDAFDGLRDRQGYSGSDVHEKNAEK</sequence>
<evidence type="ECO:0000313" key="3">
    <source>
        <dbReference type="EMBL" id="KAJ7037324.1"/>
    </source>
</evidence>
<comment type="caution">
    <text evidence="3">The sequence shown here is derived from an EMBL/GenBank/DDBJ whole genome shotgun (WGS) entry which is preliminary data.</text>
</comment>
<proteinExistence type="predicted"/>